<feature type="chain" id="PRO_5046500606" description="Major fimbrial subunit protein N-terminal domain-containing protein" evidence="1">
    <location>
        <begin position="23"/>
        <end position="380"/>
    </location>
</feature>
<sequence length="380" mass="41208">MKLKNILSMVCFLCLVFSCSMEDDVLNEFDYSQKDQIALSDAKAAVAFKVTLPTGNMTKTVSSGGKEEPTEAECAIDHCSLILADATGAILTVDDQVYVNKTNTFTINGASYDSVVVASSATSEQIIKHMVKVGKVYQVMIIANSNQTFASCTSISAAEEKVQEGFTTSLVKVGRGAIDLTNVEGYSSTTESAEKPVFASVTLYQLSARIELAGFAIKEFIKGTESTDVVINSIQVSNINTKSYLTETAKYGVTAYISDSKSYENGVTVYTAGSDLNNMYSFIDNKNVKTFYSYRNSANAQNKLKMTIQYTVGGVQKTSKEFVINGTESGGTGSIDSNTIYRLYVTASVTSDELILDNVLCYVKDWGFVEVNVGNLEEQN</sequence>
<evidence type="ECO:0000313" key="3">
    <source>
        <dbReference type="Proteomes" id="UP000651475"/>
    </source>
</evidence>
<dbReference type="RefSeq" id="WP_186931509.1">
    <property type="nucleotide sequence ID" value="NZ_JACOOJ010000059.1"/>
</dbReference>
<name>A0ABR7DU67_9BACT</name>
<gene>
    <name evidence="2" type="ORF">H8S65_19585</name>
</gene>
<keyword evidence="3" id="KW-1185">Reference proteome</keyword>
<proteinExistence type="predicted"/>
<dbReference type="EMBL" id="JACOOJ010000059">
    <property type="protein sequence ID" value="MBC5634945.1"/>
    <property type="molecule type" value="Genomic_DNA"/>
</dbReference>
<comment type="caution">
    <text evidence="2">The sequence shown here is derived from an EMBL/GenBank/DDBJ whole genome shotgun (WGS) entry which is preliminary data.</text>
</comment>
<dbReference type="PROSITE" id="PS51257">
    <property type="entry name" value="PROKAR_LIPOPROTEIN"/>
    <property type="match status" value="1"/>
</dbReference>
<dbReference type="Proteomes" id="UP000651475">
    <property type="component" value="Unassembled WGS sequence"/>
</dbReference>
<evidence type="ECO:0000256" key="1">
    <source>
        <dbReference type="SAM" id="SignalP"/>
    </source>
</evidence>
<protein>
    <recommendedName>
        <fullName evidence="4">Major fimbrial subunit protein N-terminal domain-containing protein</fullName>
    </recommendedName>
</protein>
<evidence type="ECO:0000313" key="2">
    <source>
        <dbReference type="EMBL" id="MBC5634945.1"/>
    </source>
</evidence>
<accession>A0ABR7DU67</accession>
<organism evidence="2 3">
    <name type="scientific">Parabacteroides hominis</name>
    <dbReference type="NCBI Taxonomy" id="2763057"/>
    <lineage>
        <taxon>Bacteria</taxon>
        <taxon>Pseudomonadati</taxon>
        <taxon>Bacteroidota</taxon>
        <taxon>Bacteroidia</taxon>
        <taxon>Bacteroidales</taxon>
        <taxon>Tannerellaceae</taxon>
        <taxon>Parabacteroides</taxon>
    </lineage>
</organism>
<keyword evidence="1" id="KW-0732">Signal</keyword>
<feature type="signal peptide" evidence="1">
    <location>
        <begin position="1"/>
        <end position="22"/>
    </location>
</feature>
<evidence type="ECO:0008006" key="4">
    <source>
        <dbReference type="Google" id="ProtNLM"/>
    </source>
</evidence>
<reference evidence="2 3" key="1">
    <citation type="submission" date="2020-08" db="EMBL/GenBank/DDBJ databases">
        <title>Genome public.</title>
        <authorList>
            <person name="Liu C."/>
            <person name="Sun Q."/>
        </authorList>
    </citation>
    <scope>NUCLEOTIDE SEQUENCE [LARGE SCALE GENOMIC DNA]</scope>
    <source>
        <strain evidence="2 3">NSJ-79</strain>
    </source>
</reference>